<sequence>MKPKLVIYFIMMYWGAFALIATTVAMATMGSSLEKKAIYNNSTQHYFNISPRATTETKLTSQSAEVQLTKSAVVSTPAVLDCPQHSYVLAVWRIYLKNGTSCYISYKRETNSTERNCSKNMNWVSRPDQISALRLKSPEFSSEGIYMCSIAYARGTFIYKYNLTVLAPPEVSLTHTINGTAVCKAAAGKPAAQISWAQRGDYDTMKEMLHNGTETVTSIYNTTNTNEDEVVCIISHPAWKDARILNISLGRYNERRKDATMKILYSSLAGLLGILVLSLFIYAWRFFYGRQTDPTIMKSPETISARQSIQENELEPYATFVQVENMIYDKTGDFVQA</sequence>
<dbReference type="SUPFAM" id="SSF48726">
    <property type="entry name" value="Immunoglobulin"/>
    <property type="match status" value="2"/>
</dbReference>
<evidence type="ECO:0000256" key="2">
    <source>
        <dbReference type="ARBA" id="ARBA00008215"/>
    </source>
</evidence>
<keyword evidence="6" id="KW-1015">Disulfide bond</keyword>
<accession>A0A6J0SW99</accession>
<evidence type="ECO:0000313" key="11">
    <source>
        <dbReference type="Proteomes" id="UP001652642"/>
    </source>
</evidence>
<evidence type="ECO:0000259" key="10">
    <source>
        <dbReference type="PROSITE" id="PS50835"/>
    </source>
</evidence>
<dbReference type="GeneID" id="110074639"/>
<evidence type="ECO:0000256" key="6">
    <source>
        <dbReference type="ARBA" id="ARBA00023157"/>
    </source>
</evidence>
<keyword evidence="3 9" id="KW-0812">Transmembrane</keyword>
<dbReference type="InterPro" id="IPR040012">
    <property type="entry name" value="CD200R"/>
</dbReference>
<keyword evidence="8" id="KW-0325">Glycoprotein</keyword>
<keyword evidence="5 9" id="KW-0472">Membrane</keyword>
<evidence type="ECO:0000256" key="4">
    <source>
        <dbReference type="ARBA" id="ARBA00022989"/>
    </source>
</evidence>
<dbReference type="GO" id="GO:0150077">
    <property type="term" value="P:regulation of neuroinflammatory response"/>
    <property type="evidence" value="ECO:0007669"/>
    <property type="project" value="InterPro"/>
</dbReference>
<dbReference type="AlphaFoldDB" id="A0A6J0SW99"/>
<feature type="transmembrane region" description="Helical" evidence="9">
    <location>
        <begin position="263"/>
        <end position="284"/>
    </location>
</feature>
<dbReference type="OrthoDB" id="8915654at2759"/>
<keyword evidence="11" id="KW-1185">Reference proteome</keyword>
<keyword evidence="4 9" id="KW-1133">Transmembrane helix</keyword>
<evidence type="ECO:0000256" key="3">
    <source>
        <dbReference type="ARBA" id="ARBA00022692"/>
    </source>
</evidence>
<dbReference type="GO" id="GO:0009897">
    <property type="term" value="C:external side of plasma membrane"/>
    <property type="evidence" value="ECO:0007669"/>
    <property type="project" value="TreeGrafter"/>
</dbReference>
<evidence type="ECO:0000256" key="5">
    <source>
        <dbReference type="ARBA" id="ARBA00023136"/>
    </source>
</evidence>
<dbReference type="Pfam" id="PF08205">
    <property type="entry name" value="C2-set_2"/>
    <property type="match status" value="1"/>
</dbReference>
<evidence type="ECO:0000256" key="7">
    <source>
        <dbReference type="ARBA" id="ARBA00023170"/>
    </source>
</evidence>
<comment type="similarity">
    <text evidence="2">Belongs to the CD200R family.</text>
</comment>
<dbReference type="InterPro" id="IPR036179">
    <property type="entry name" value="Ig-like_dom_sf"/>
</dbReference>
<dbReference type="InterPro" id="IPR007110">
    <property type="entry name" value="Ig-like_dom"/>
</dbReference>
<organism evidence="11 12">
    <name type="scientific">Pogona vitticeps</name>
    <name type="common">central bearded dragon</name>
    <dbReference type="NCBI Taxonomy" id="103695"/>
    <lineage>
        <taxon>Eukaryota</taxon>
        <taxon>Metazoa</taxon>
        <taxon>Chordata</taxon>
        <taxon>Craniata</taxon>
        <taxon>Vertebrata</taxon>
        <taxon>Euteleostomi</taxon>
        <taxon>Lepidosauria</taxon>
        <taxon>Squamata</taxon>
        <taxon>Bifurcata</taxon>
        <taxon>Unidentata</taxon>
        <taxon>Episquamata</taxon>
        <taxon>Toxicofera</taxon>
        <taxon>Iguania</taxon>
        <taxon>Acrodonta</taxon>
        <taxon>Agamidae</taxon>
        <taxon>Amphibolurinae</taxon>
        <taxon>Pogona</taxon>
    </lineage>
</organism>
<dbReference type="InterPro" id="IPR013162">
    <property type="entry name" value="CD80_C2-set"/>
</dbReference>
<name>A0A6J0SW99_9SAUR</name>
<feature type="domain" description="Ig-like" evidence="10">
    <location>
        <begin position="138"/>
        <end position="248"/>
    </location>
</feature>
<reference evidence="12" key="1">
    <citation type="submission" date="2025-08" db="UniProtKB">
        <authorList>
            <consortium name="RefSeq"/>
        </authorList>
    </citation>
    <scope>IDENTIFICATION</scope>
</reference>
<dbReference type="RefSeq" id="XP_020640666.2">
    <property type="nucleotide sequence ID" value="XM_020785007.2"/>
</dbReference>
<comment type="subcellular location">
    <subcellularLocation>
        <location evidence="1">Membrane</location>
        <topology evidence="1">Single-pass membrane protein</topology>
    </subcellularLocation>
</comment>
<dbReference type="PANTHER" id="PTHR21462:SF2">
    <property type="entry name" value="CELL SURFACE GLYCOPROTEIN CD200 RECEPTOR 2"/>
    <property type="match status" value="1"/>
</dbReference>
<feature type="transmembrane region" description="Helical" evidence="9">
    <location>
        <begin position="6"/>
        <end position="27"/>
    </location>
</feature>
<dbReference type="Proteomes" id="UP001652642">
    <property type="component" value="Chromosome 3"/>
</dbReference>
<evidence type="ECO:0000256" key="9">
    <source>
        <dbReference type="SAM" id="Phobius"/>
    </source>
</evidence>
<dbReference type="KEGG" id="pvt:110074639"/>
<gene>
    <name evidence="12" type="primary">CD200R1</name>
</gene>
<protein>
    <submittedName>
        <fullName evidence="12">Cell surface glycoprotein CD200 receptor 1</fullName>
    </submittedName>
</protein>
<proteinExistence type="inferred from homology"/>
<evidence type="ECO:0000256" key="8">
    <source>
        <dbReference type="ARBA" id="ARBA00023180"/>
    </source>
</evidence>
<evidence type="ECO:0000256" key="1">
    <source>
        <dbReference type="ARBA" id="ARBA00004167"/>
    </source>
</evidence>
<dbReference type="InterPro" id="IPR013783">
    <property type="entry name" value="Ig-like_fold"/>
</dbReference>
<dbReference type="FunCoup" id="A0A6J0SW99">
    <property type="interactions" value="24"/>
</dbReference>
<dbReference type="PROSITE" id="PS50835">
    <property type="entry name" value="IG_LIKE"/>
    <property type="match status" value="1"/>
</dbReference>
<dbReference type="Gene3D" id="2.60.40.10">
    <property type="entry name" value="Immunoglobulins"/>
    <property type="match status" value="2"/>
</dbReference>
<dbReference type="InParanoid" id="A0A6J0SW99"/>
<dbReference type="PANTHER" id="PTHR21462">
    <property type="entry name" value="CELL SURFACE GLYCOPROTEIN OX2 RECEPTOR PRECURSOR"/>
    <property type="match status" value="1"/>
</dbReference>
<evidence type="ECO:0000313" key="12">
    <source>
        <dbReference type="RefSeq" id="XP_020640666.2"/>
    </source>
</evidence>
<dbReference type="CTD" id="131450"/>
<dbReference type="GO" id="GO:0038023">
    <property type="term" value="F:signaling receptor activity"/>
    <property type="evidence" value="ECO:0007669"/>
    <property type="project" value="InterPro"/>
</dbReference>
<keyword evidence="7 12" id="KW-0675">Receptor</keyword>